<evidence type="ECO:0000313" key="6">
    <source>
        <dbReference type="Proteomes" id="UP000034883"/>
    </source>
</evidence>
<accession>A0A0F6YHV6</accession>
<dbReference type="AlphaFoldDB" id="A0A0F6YHV6"/>
<evidence type="ECO:0000259" key="4">
    <source>
        <dbReference type="Pfam" id="PF02374"/>
    </source>
</evidence>
<evidence type="ECO:0000256" key="1">
    <source>
        <dbReference type="ARBA" id="ARBA00011040"/>
    </source>
</evidence>
<dbReference type="RefSeq" id="WP_053233441.1">
    <property type="nucleotide sequence ID" value="NZ_CP011125.1"/>
</dbReference>
<organism evidence="5 6">
    <name type="scientific">Sandaracinus amylolyticus</name>
    <dbReference type="NCBI Taxonomy" id="927083"/>
    <lineage>
        <taxon>Bacteria</taxon>
        <taxon>Pseudomonadati</taxon>
        <taxon>Myxococcota</taxon>
        <taxon>Polyangia</taxon>
        <taxon>Polyangiales</taxon>
        <taxon>Sandaracinaceae</taxon>
        <taxon>Sandaracinus</taxon>
    </lineage>
</organism>
<comment type="similarity">
    <text evidence="1">Belongs to the arsA ATPase family.</text>
</comment>
<evidence type="ECO:0000313" key="5">
    <source>
        <dbReference type="EMBL" id="AKF06251.1"/>
    </source>
</evidence>
<dbReference type="PANTHER" id="PTHR10803">
    <property type="entry name" value="ARSENICAL PUMP-DRIVING ATPASE ARSENITE-TRANSLOCATING ATPASE"/>
    <property type="match status" value="1"/>
</dbReference>
<dbReference type="GO" id="GO:0015446">
    <property type="term" value="F:ATPase-coupled arsenite transmembrane transporter activity"/>
    <property type="evidence" value="ECO:0007669"/>
    <property type="project" value="UniProtKB-EC"/>
</dbReference>
<evidence type="ECO:0000256" key="3">
    <source>
        <dbReference type="ARBA" id="ARBA00066752"/>
    </source>
</evidence>
<proteinExistence type="inferred from homology"/>
<dbReference type="InterPro" id="IPR016300">
    <property type="entry name" value="ATPase_ArsA/GET3"/>
</dbReference>
<dbReference type="KEGG" id="samy:DB32_003400"/>
<name>A0A0F6YHV6_9BACT</name>
<dbReference type="GO" id="GO:0005524">
    <property type="term" value="F:ATP binding"/>
    <property type="evidence" value="ECO:0007669"/>
    <property type="project" value="InterPro"/>
</dbReference>
<dbReference type="EC" id="7.3.2.7" evidence="3"/>
<reference evidence="5 6" key="1">
    <citation type="submission" date="2015-03" db="EMBL/GenBank/DDBJ databases">
        <title>Genome assembly of Sandaracinus amylolyticus DSM 53668.</title>
        <authorList>
            <person name="Sharma G."/>
            <person name="Subramanian S."/>
        </authorList>
    </citation>
    <scope>NUCLEOTIDE SEQUENCE [LARGE SCALE GENOMIC DNA]</scope>
    <source>
        <strain evidence="5 6">DSM 53668</strain>
    </source>
</reference>
<dbReference type="InterPro" id="IPR025723">
    <property type="entry name" value="ArsA/GET3_ATPase-like"/>
</dbReference>
<dbReference type="STRING" id="927083.DB32_003400"/>
<feature type="domain" description="ArsA/GET3 Anion-transporting ATPase-like" evidence="4">
    <location>
        <begin position="11"/>
        <end position="156"/>
    </location>
</feature>
<dbReference type="SUPFAM" id="SSF52540">
    <property type="entry name" value="P-loop containing nucleoside triphosphate hydrolases"/>
    <property type="match status" value="1"/>
</dbReference>
<dbReference type="EMBL" id="CP011125">
    <property type="protein sequence ID" value="AKF06251.1"/>
    <property type="molecule type" value="Genomic_DNA"/>
</dbReference>
<sequence>MIDPRARALQLVTGKGGVGKSTLVAALALAWAERGRRPLVVELGRRASIESVIAGAPRVGWDPVEVAPGVHATNVEGGRAVLEVLARWVRVRRLAQRALRSEVMQAFVDAAPGVVEMATMERILELLGDGWDPVLVDADASGHALMFLGLPQVFDELGAAGPVAALLARTRGLFADARRSALHLVTLPGALPVQETIELEARLREQGHVALGAVFVSRAPEAPRVSSERVEVLRTHADGALAPELAWLARDVALAAEARARIDALRARIGRDVIELPEIDETRPSIDALRALGHIALRGLA</sequence>
<dbReference type="Proteomes" id="UP000034883">
    <property type="component" value="Chromosome"/>
</dbReference>
<gene>
    <name evidence="5" type="ORF">DB32_003400</name>
</gene>
<dbReference type="Gene3D" id="3.40.50.300">
    <property type="entry name" value="P-loop containing nucleotide triphosphate hydrolases"/>
    <property type="match status" value="1"/>
</dbReference>
<dbReference type="InterPro" id="IPR027417">
    <property type="entry name" value="P-loop_NTPase"/>
</dbReference>
<dbReference type="OrthoDB" id="5242836at2"/>
<protein>
    <recommendedName>
        <fullName evidence="3">arsenite-transporting ATPase</fullName>
        <ecNumber evidence="3">7.3.2.7</ecNumber>
    </recommendedName>
</protein>
<dbReference type="GO" id="GO:0016887">
    <property type="term" value="F:ATP hydrolysis activity"/>
    <property type="evidence" value="ECO:0007669"/>
    <property type="project" value="InterPro"/>
</dbReference>
<dbReference type="Pfam" id="PF02374">
    <property type="entry name" value="ArsA_ATPase"/>
    <property type="match status" value="1"/>
</dbReference>
<dbReference type="PANTHER" id="PTHR10803:SF3">
    <property type="entry name" value="ATPASE GET3"/>
    <property type="match status" value="1"/>
</dbReference>
<keyword evidence="6" id="KW-1185">Reference proteome</keyword>
<evidence type="ECO:0000256" key="2">
    <source>
        <dbReference type="ARBA" id="ARBA00052296"/>
    </source>
</evidence>
<comment type="catalytic activity">
    <reaction evidence="2">
        <text>arsenite(in) + ATP + H2O = arsenite(out) + ADP + phosphate + H(+)</text>
        <dbReference type="Rhea" id="RHEA:11348"/>
        <dbReference type="ChEBI" id="CHEBI:15377"/>
        <dbReference type="ChEBI" id="CHEBI:15378"/>
        <dbReference type="ChEBI" id="CHEBI:29242"/>
        <dbReference type="ChEBI" id="CHEBI:30616"/>
        <dbReference type="ChEBI" id="CHEBI:43474"/>
        <dbReference type="ChEBI" id="CHEBI:456216"/>
        <dbReference type="EC" id="7.3.2.7"/>
    </reaction>
</comment>